<gene>
    <name evidence="7" type="ORF">OLC1_LOCUS7157</name>
</gene>
<evidence type="ECO:0000256" key="5">
    <source>
        <dbReference type="SAM" id="MobiDB-lite"/>
    </source>
</evidence>
<proteinExistence type="predicted"/>
<dbReference type="AlphaFoldDB" id="A0AAV1CL69"/>
<dbReference type="GO" id="GO:0046983">
    <property type="term" value="F:protein dimerization activity"/>
    <property type="evidence" value="ECO:0007669"/>
    <property type="project" value="InterPro"/>
</dbReference>
<name>A0AAV1CL69_OLDCO</name>
<dbReference type="PROSITE" id="PS50888">
    <property type="entry name" value="BHLH"/>
    <property type="match status" value="1"/>
</dbReference>
<dbReference type="SUPFAM" id="SSF47459">
    <property type="entry name" value="HLH, helix-loop-helix DNA-binding domain"/>
    <property type="match status" value="1"/>
</dbReference>
<comment type="subcellular location">
    <subcellularLocation>
        <location evidence="1">Nucleus</location>
    </subcellularLocation>
</comment>
<evidence type="ECO:0000259" key="6">
    <source>
        <dbReference type="PROSITE" id="PS50888"/>
    </source>
</evidence>
<protein>
    <submittedName>
        <fullName evidence="7">OLC1v1032534C2</fullName>
    </submittedName>
</protein>
<dbReference type="GO" id="GO:0005634">
    <property type="term" value="C:nucleus"/>
    <property type="evidence" value="ECO:0007669"/>
    <property type="project" value="UniProtKB-SubCell"/>
</dbReference>
<dbReference type="InterPro" id="IPR011598">
    <property type="entry name" value="bHLH_dom"/>
</dbReference>
<dbReference type="GO" id="GO:0003700">
    <property type="term" value="F:DNA-binding transcription factor activity"/>
    <property type="evidence" value="ECO:0007669"/>
    <property type="project" value="TreeGrafter"/>
</dbReference>
<dbReference type="SMART" id="SM00353">
    <property type="entry name" value="HLH"/>
    <property type="match status" value="1"/>
</dbReference>
<dbReference type="PANTHER" id="PTHR12565:SF458">
    <property type="entry name" value="TRANSCRIPTION FACTOR BHLH49"/>
    <property type="match status" value="1"/>
</dbReference>
<dbReference type="Gene3D" id="4.10.280.10">
    <property type="entry name" value="Helix-loop-helix DNA-binding domain"/>
    <property type="match status" value="1"/>
</dbReference>
<keyword evidence="3" id="KW-0804">Transcription</keyword>
<reference evidence="7" key="1">
    <citation type="submission" date="2023-03" db="EMBL/GenBank/DDBJ databases">
        <authorList>
            <person name="Julca I."/>
        </authorList>
    </citation>
    <scope>NUCLEOTIDE SEQUENCE</scope>
</reference>
<dbReference type="EMBL" id="OX459119">
    <property type="protein sequence ID" value="CAI9096389.1"/>
    <property type="molecule type" value="Genomic_DNA"/>
</dbReference>
<dbReference type="CDD" id="cd18919">
    <property type="entry name" value="bHLH_AtBPE_like"/>
    <property type="match status" value="1"/>
</dbReference>
<accession>A0AAV1CL69</accession>
<evidence type="ECO:0000313" key="8">
    <source>
        <dbReference type="Proteomes" id="UP001161247"/>
    </source>
</evidence>
<evidence type="ECO:0000256" key="3">
    <source>
        <dbReference type="ARBA" id="ARBA00023163"/>
    </source>
</evidence>
<keyword evidence="2" id="KW-0805">Transcription regulation</keyword>
<organism evidence="7 8">
    <name type="scientific">Oldenlandia corymbosa var. corymbosa</name>
    <dbReference type="NCBI Taxonomy" id="529605"/>
    <lineage>
        <taxon>Eukaryota</taxon>
        <taxon>Viridiplantae</taxon>
        <taxon>Streptophyta</taxon>
        <taxon>Embryophyta</taxon>
        <taxon>Tracheophyta</taxon>
        <taxon>Spermatophyta</taxon>
        <taxon>Magnoliopsida</taxon>
        <taxon>eudicotyledons</taxon>
        <taxon>Gunneridae</taxon>
        <taxon>Pentapetalae</taxon>
        <taxon>asterids</taxon>
        <taxon>lamiids</taxon>
        <taxon>Gentianales</taxon>
        <taxon>Rubiaceae</taxon>
        <taxon>Rubioideae</taxon>
        <taxon>Spermacoceae</taxon>
        <taxon>Hedyotis-Oldenlandia complex</taxon>
        <taxon>Oldenlandia</taxon>
    </lineage>
</organism>
<feature type="region of interest" description="Disordered" evidence="5">
    <location>
        <begin position="35"/>
        <end position="62"/>
    </location>
</feature>
<evidence type="ECO:0000256" key="4">
    <source>
        <dbReference type="ARBA" id="ARBA00023242"/>
    </source>
</evidence>
<dbReference type="Pfam" id="PF00010">
    <property type="entry name" value="HLH"/>
    <property type="match status" value="1"/>
</dbReference>
<evidence type="ECO:0000256" key="2">
    <source>
        <dbReference type="ARBA" id="ARBA00023015"/>
    </source>
</evidence>
<dbReference type="InterPro" id="IPR024097">
    <property type="entry name" value="bHLH_ZIP_TF"/>
</dbReference>
<dbReference type="Proteomes" id="UP001161247">
    <property type="component" value="Chromosome 2"/>
</dbReference>
<keyword evidence="4" id="KW-0539">Nucleus</keyword>
<sequence length="577" mass="62159">MAEKDNLEEAKRSEDLLSYQSANVTSEWQLTGSHLSSTGLIPPGSSGSVSRGDIVEQPSCSDANRIDSFNPTMWDQPSSSNNLGFVDNIVQHNSSYLNPLVNRTGCPVPLGAGGDGLVGLNWTPPNAMLKGGMFLPGAPGFLPQSLTHFPADAGFIERAARYSCFSGGNFSEIMNPFNMPEPVNPYSRGLAPILGSQEGLTGNGLKSMSGMPSQSNEMNMAETSRNVSAPLAESVPSDGNQYKIGKNNENSARSQDGAKGGAAVSSNESDEGEFSGRGAQGELEAPVGESSSKALGSKKRKRCGREAELDQNKGTSQQVVEVKKDDNEVQQKGDQNPTSVTSKPGGKNAKQGPEASGSPKEEYIHVRARRGQATNSHSLAERVRREKISERMKFLQDLVPGCSKVTGKAVMLDEIINYVQSLQRQFLSMKLATVNPRLDFNIEGLLAKDVHQSQQGLVPSSLHGLGSSSDALRRSLSSQFTTGSSSLKDLSSQVSNVWEDELHNIVQMGLTSSAPLSSQDLSGKKPSHLILCYRNFQFSHLSRESSYEMCRASSSRTCESRTLTKIFFILTLYSQSN</sequence>
<feature type="region of interest" description="Disordered" evidence="5">
    <location>
        <begin position="194"/>
        <end position="360"/>
    </location>
</feature>
<feature type="compositionally biased region" description="Polar residues" evidence="5">
    <location>
        <begin position="198"/>
        <end position="227"/>
    </location>
</feature>
<feature type="domain" description="BHLH" evidence="6">
    <location>
        <begin position="372"/>
        <end position="422"/>
    </location>
</feature>
<evidence type="ECO:0000256" key="1">
    <source>
        <dbReference type="ARBA" id="ARBA00004123"/>
    </source>
</evidence>
<dbReference type="InterPro" id="IPR036638">
    <property type="entry name" value="HLH_DNA-bd_sf"/>
</dbReference>
<feature type="compositionally biased region" description="Polar residues" evidence="5">
    <location>
        <begin position="332"/>
        <end position="342"/>
    </location>
</feature>
<evidence type="ECO:0000313" key="7">
    <source>
        <dbReference type="EMBL" id="CAI9096389.1"/>
    </source>
</evidence>
<feature type="compositionally biased region" description="Basic and acidic residues" evidence="5">
    <location>
        <begin position="321"/>
        <end position="331"/>
    </location>
</feature>
<keyword evidence="8" id="KW-1185">Reference proteome</keyword>
<dbReference type="FunFam" id="4.10.280.10:FF:000002">
    <property type="entry name" value="Basic helix-loop-helix transcription factor"/>
    <property type="match status" value="1"/>
</dbReference>
<feature type="compositionally biased region" description="Polar residues" evidence="5">
    <location>
        <begin position="35"/>
        <end position="49"/>
    </location>
</feature>
<dbReference type="PANTHER" id="PTHR12565">
    <property type="entry name" value="STEROL REGULATORY ELEMENT-BINDING PROTEIN"/>
    <property type="match status" value="1"/>
</dbReference>